<accession>A0A9P3URD9</accession>
<sequence length="66" mass="7240">MTKCAILPPRSSSPTSSSTSTDEIPRVEHTGGPRPSFSNVFAHQRAVVPAFQKLHAKDLIYPHRKA</sequence>
<gene>
    <name evidence="2" type="ORF">LshimejAT787_1101470</name>
</gene>
<evidence type="ECO:0000256" key="1">
    <source>
        <dbReference type="SAM" id="MobiDB-lite"/>
    </source>
</evidence>
<proteinExistence type="predicted"/>
<evidence type="ECO:0000313" key="3">
    <source>
        <dbReference type="Proteomes" id="UP001063166"/>
    </source>
</evidence>
<dbReference type="Proteomes" id="UP001063166">
    <property type="component" value="Unassembled WGS sequence"/>
</dbReference>
<reference evidence="2" key="1">
    <citation type="submission" date="2022-07" db="EMBL/GenBank/DDBJ databases">
        <title>The genome of Lyophyllum shimeji provides insight into the initial evolution of ectomycorrhizal fungal genome.</title>
        <authorList>
            <person name="Kobayashi Y."/>
            <person name="Shibata T."/>
            <person name="Hirakawa H."/>
            <person name="Shigenobu S."/>
            <person name="Nishiyama T."/>
            <person name="Yamada A."/>
            <person name="Hasebe M."/>
            <person name="Kawaguchi M."/>
        </authorList>
    </citation>
    <scope>NUCLEOTIDE SEQUENCE</scope>
    <source>
        <strain evidence="2">AT787</strain>
    </source>
</reference>
<dbReference type="AlphaFoldDB" id="A0A9P3URD9"/>
<keyword evidence="3" id="KW-1185">Reference proteome</keyword>
<comment type="caution">
    <text evidence="2">The sequence shown here is derived from an EMBL/GenBank/DDBJ whole genome shotgun (WGS) entry which is preliminary data.</text>
</comment>
<protein>
    <submittedName>
        <fullName evidence="2">Uncharacterized protein</fullName>
    </submittedName>
</protein>
<feature type="compositionally biased region" description="Low complexity" evidence="1">
    <location>
        <begin position="8"/>
        <end position="21"/>
    </location>
</feature>
<dbReference type="EMBL" id="BRPK01000011">
    <property type="protein sequence ID" value="GLB42132.1"/>
    <property type="molecule type" value="Genomic_DNA"/>
</dbReference>
<feature type="region of interest" description="Disordered" evidence="1">
    <location>
        <begin position="1"/>
        <end position="38"/>
    </location>
</feature>
<organism evidence="2 3">
    <name type="scientific">Lyophyllum shimeji</name>
    <name type="common">Hon-shimeji</name>
    <name type="synonym">Tricholoma shimeji</name>
    <dbReference type="NCBI Taxonomy" id="47721"/>
    <lineage>
        <taxon>Eukaryota</taxon>
        <taxon>Fungi</taxon>
        <taxon>Dikarya</taxon>
        <taxon>Basidiomycota</taxon>
        <taxon>Agaricomycotina</taxon>
        <taxon>Agaricomycetes</taxon>
        <taxon>Agaricomycetidae</taxon>
        <taxon>Agaricales</taxon>
        <taxon>Tricholomatineae</taxon>
        <taxon>Lyophyllaceae</taxon>
        <taxon>Lyophyllum</taxon>
    </lineage>
</organism>
<name>A0A9P3URD9_LYOSH</name>
<evidence type="ECO:0000313" key="2">
    <source>
        <dbReference type="EMBL" id="GLB42132.1"/>
    </source>
</evidence>